<dbReference type="GeneID" id="115472731"/>
<dbReference type="GO" id="GO:1902570">
    <property type="term" value="P:protein localization to nucleolus"/>
    <property type="evidence" value="ECO:0007669"/>
    <property type="project" value="TreeGrafter"/>
</dbReference>
<proteinExistence type="predicted"/>
<dbReference type="FunFam" id="3.30.70.330:FF:000346">
    <property type="entry name" value="Nucleolar protein 8"/>
    <property type="match status" value="1"/>
</dbReference>
<gene>
    <name evidence="12 13 14" type="primary">NOL8</name>
</gene>
<feature type="compositionally biased region" description="Basic and acidic residues" evidence="9">
    <location>
        <begin position="449"/>
        <end position="458"/>
    </location>
</feature>
<keyword evidence="4" id="KW-0539">Nucleus</keyword>
<dbReference type="GO" id="GO:0005730">
    <property type="term" value="C:nucleolus"/>
    <property type="evidence" value="ECO:0007669"/>
    <property type="project" value="UniProtKB-SubCell"/>
</dbReference>
<comment type="subcellular location">
    <subcellularLocation>
        <location evidence="1">Nucleus</location>
        <location evidence="1">Nucleolus</location>
    </subcellularLocation>
</comment>
<evidence type="ECO:0000313" key="13">
    <source>
        <dbReference type="RefSeq" id="XP_030062971.1"/>
    </source>
</evidence>
<keyword evidence="11" id="KW-1185">Reference proteome</keyword>
<dbReference type="InterPro" id="IPR035979">
    <property type="entry name" value="RBD_domain_sf"/>
</dbReference>
<dbReference type="PROSITE" id="PS50102">
    <property type="entry name" value="RRM"/>
    <property type="match status" value="1"/>
</dbReference>
<dbReference type="KEGG" id="muo:115472731"/>
<feature type="compositionally biased region" description="Low complexity" evidence="9">
    <location>
        <begin position="734"/>
        <end position="749"/>
    </location>
</feature>
<feature type="region of interest" description="Disordered" evidence="9">
    <location>
        <begin position="208"/>
        <end position="257"/>
    </location>
</feature>
<evidence type="ECO:0000313" key="11">
    <source>
        <dbReference type="Proteomes" id="UP000515156"/>
    </source>
</evidence>
<sequence length="1217" mass="137894">MEKNKILKRLYVGGLGHTISQTELKERFNKFGDVTDVEIISRKDEQGNKTKTFAYLNINISETDLKKCMSILNKTKWRGGTLQIELAKESFLHRLVQERQEVKEKKEKPLTDSRSSLMESLRKAGVVDFQLKAVPGTEVPDHKDWVVSKFGRVLPVLNLKGQHRRKFIKYDPSKYCHNINKLFCESSDTIPISQLTWQLEAGNDDISKKRRGEFTSPKMQPKKLRIQSHQENEHSSGSLSSVSHFKSKRQNEQRGKMIQRPKIKLDIPSESLHIHTQQSNKLKKKPFPNNYPSFRNSMSDSEIDSEEEVKAMVEMEKRMQKGILNSADEDSNLEVVGDTFELKYKTHWALTDPAKTKSVSQRQKATVKEGIDDDNEYDSADTDEIIAMKKTPNQNSQKNECPQKPKLGKKEKHQTEASKSMNNNDSVITPLGATPNEIQNIDLRSSGPNKRDENKMRSLPDTAIDDESESSSSGTDLEDKGSNSESDDDDYETMMQNCYHLDLSLNDLERLATESTNEESREGITSSEKLCDSSRKVKKMKNGGTVAEKSAMNKMPTKPEDILSSILEEESTDDEHKPKKREPCMKFPAFKGLGSLLEKKSSEASMNADPVCLSSSDSWRREVVSDSCLESTTHKLCFHEDNGLNNIQSVSRKVLKIPSTISSGLEKLKPGTSSSEDDNAVLRLAAGKEIKSFRLITKGAKSNIRNDESSTKSGMEEETSSTTSSDSSTEDQSDGTSRSKSSAKESSNTHSLVPVISYQITKPESRSFPLSAAPSSVDSLQKKMESPIPDHSKQVLDNQKRLAAVQERQRERDKQKQLIQGALSNLDCESTSKSSHIVFESDSEMEDKMEEKSSGGLVSRETSETKEFATKRSGKLFDDSEDEDDASDADDVKRFRIKTQFEGKAGEKLLHLQSRFGTDDRFRMDSRFLESGSEDNDAEERKDDITTEEEQLAAEKKKNLEILQSLMHVKQTTKAKKFKDINALRYDPTNEDHAAFETKVETTLKESKAKRKKKREEAEKLPEVSKEIYHSIAINFKEVFGSAKRMSEESDMIMPWDKADNHPDGTDVSLTAEHSLQLLTESDKTEGTSAFTFSFFGDDTGEPAPKEELYKIETMKPAKVAWQEDHFKDSSSEDDDEMETADNEEASTGTLPLPEKNTTRFFFFFRDDERLKVGPKLFYRSSNLDDEREAWEERSALLLEECRKRHKDAKRKLKAKQ</sequence>
<reference evidence="12 13" key="1">
    <citation type="submission" date="2025-04" db="UniProtKB">
        <authorList>
            <consortium name="RefSeq"/>
        </authorList>
    </citation>
    <scope>IDENTIFICATION</scope>
</reference>
<dbReference type="AlphaFoldDB" id="A0A6P7YIT0"/>
<feature type="region of interest" description="Disordered" evidence="9">
    <location>
        <begin position="353"/>
        <end position="495"/>
    </location>
</feature>
<evidence type="ECO:0000256" key="7">
    <source>
        <dbReference type="ARBA" id="ARBA00068539"/>
    </source>
</evidence>
<dbReference type="RefSeq" id="XP_030062970.1">
    <property type="nucleotide sequence ID" value="XM_030207110.1"/>
</dbReference>
<dbReference type="OrthoDB" id="21643at2759"/>
<dbReference type="Gene3D" id="3.30.70.330">
    <property type="match status" value="1"/>
</dbReference>
<name>A0A6P7YIT0_9AMPH</name>
<dbReference type="PANTHER" id="PTHR48029">
    <property type="entry name" value="NUCLEOLAR PROTEIN 8"/>
    <property type="match status" value="1"/>
</dbReference>
<feature type="compositionally biased region" description="Basic and acidic residues" evidence="9">
    <location>
        <begin position="512"/>
        <end position="522"/>
    </location>
</feature>
<organism evidence="11 12">
    <name type="scientific">Microcaecilia unicolor</name>
    <dbReference type="NCBI Taxonomy" id="1415580"/>
    <lineage>
        <taxon>Eukaryota</taxon>
        <taxon>Metazoa</taxon>
        <taxon>Chordata</taxon>
        <taxon>Craniata</taxon>
        <taxon>Vertebrata</taxon>
        <taxon>Euteleostomi</taxon>
        <taxon>Amphibia</taxon>
        <taxon>Gymnophiona</taxon>
        <taxon>Siphonopidae</taxon>
        <taxon>Microcaecilia</taxon>
    </lineage>
</organism>
<evidence type="ECO:0000256" key="5">
    <source>
        <dbReference type="ARBA" id="ARBA00054821"/>
    </source>
</evidence>
<dbReference type="GO" id="GO:0003723">
    <property type="term" value="F:RNA binding"/>
    <property type="evidence" value="ECO:0007669"/>
    <property type="project" value="UniProtKB-UniRule"/>
</dbReference>
<evidence type="ECO:0000256" key="4">
    <source>
        <dbReference type="ARBA" id="ARBA00023242"/>
    </source>
</evidence>
<dbReference type="CTD" id="55035"/>
<feature type="region of interest" description="Disordered" evidence="9">
    <location>
        <begin position="1122"/>
        <end position="1154"/>
    </location>
</feature>
<feature type="compositionally biased region" description="Low complexity" evidence="9">
    <location>
        <begin position="235"/>
        <end position="244"/>
    </location>
</feature>
<evidence type="ECO:0000256" key="6">
    <source>
        <dbReference type="ARBA" id="ARBA00065066"/>
    </source>
</evidence>
<evidence type="ECO:0000256" key="8">
    <source>
        <dbReference type="PROSITE-ProRule" id="PRU00176"/>
    </source>
</evidence>
<feature type="region of interest" description="Disordered" evidence="9">
    <location>
        <begin position="512"/>
        <end position="559"/>
    </location>
</feature>
<keyword evidence="2" id="KW-0597">Phosphoprotein</keyword>
<dbReference type="SMART" id="SM00360">
    <property type="entry name" value="RRM"/>
    <property type="match status" value="1"/>
</dbReference>
<accession>A0A6P7YIT0</accession>
<evidence type="ECO:0000256" key="1">
    <source>
        <dbReference type="ARBA" id="ARBA00004604"/>
    </source>
</evidence>
<evidence type="ECO:0000256" key="3">
    <source>
        <dbReference type="ARBA" id="ARBA00022884"/>
    </source>
</evidence>
<feature type="compositionally biased region" description="Basic and acidic residues" evidence="9">
    <location>
        <begin position="861"/>
        <end position="878"/>
    </location>
</feature>
<evidence type="ECO:0000259" key="10">
    <source>
        <dbReference type="PROSITE" id="PS50102"/>
    </source>
</evidence>
<evidence type="ECO:0000256" key="2">
    <source>
        <dbReference type="ARBA" id="ARBA00022553"/>
    </source>
</evidence>
<comment type="subunit">
    <text evidence="6">Interacts with the GTP form of RRAGA, RRAGC and RRAGD. Interacts with NIP7. Interacts with DDX18; the interaction is RNA-dependent. Interacts with DDX47; the interaction is RNA-dependent.</text>
</comment>
<feature type="region of interest" description="Disordered" evidence="9">
    <location>
        <begin position="704"/>
        <end position="749"/>
    </location>
</feature>
<feature type="compositionally biased region" description="Acidic residues" evidence="9">
    <location>
        <begin position="1132"/>
        <end position="1145"/>
    </location>
</feature>
<keyword evidence="3 8" id="KW-0694">RNA-binding</keyword>
<feature type="compositionally biased region" description="Polar residues" evidence="9">
    <location>
        <begin position="436"/>
        <end position="448"/>
    </location>
</feature>
<feature type="region of interest" description="Disordered" evidence="9">
    <location>
        <begin position="276"/>
        <end position="303"/>
    </location>
</feature>
<dbReference type="SUPFAM" id="SSF54928">
    <property type="entry name" value="RNA-binding domain, RBD"/>
    <property type="match status" value="1"/>
</dbReference>
<comment type="function">
    <text evidence="5">Plays an essential role in the survival of diffuse-type gastric cancer cells. Acts as a nucleolar anchoring protein for DDX47. May be involved in regulation of gene expression at the post-transcriptional level or in ribosome biogenesis in cancer cells.</text>
</comment>
<feature type="region of interest" description="Disordered" evidence="9">
    <location>
        <begin position="766"/>
        <end position="792"/>
    </location>
</feature>
<dbReference type="Proteomes" id="UP000515156">
    <property type="component" value="Chromosome 6"/>
</dbReference>
<feature type="compositionally biased region" description="Polar residues" evidence="9">
    <location>
        <begin position="391"/>
        <end position="400"/>
    </location>
</feature>
<feature type="domain" description="RRM" evidence="10">
    <location>
        <begin position="8"/>
        <end position="89"/>
    </location>
</feature>
<feature type="region of interest" description="Disordered" evidence="9">
    <location>
        <begin position="833"/>
        <end position="891"/>
    </location>
</feature>
<dbReference type="RefSeq" id="XP_030062971.1">
    <property type="nucleotide sequence ID" value="XM_030207111.1"/>
</dbReference>
<feature type="region of interest" description="Disordered" evidence="9">
    <location>
        <begin position="927"/>
        <end position="952"/>
    </location>
</feature>
<feature type="compositionally biased region" description="Basic and acidic residues" evidence="9">
    <location>
        <begin position="1122"/>
        <end position="1131"/>
    </location>
</feature>
<dbReference type="RefSeq" id="XP_030062972.1">
    <property type="nucleotide sequence ID" value="XM_030207112.1"/>
</dbReference>
<evidence type="ECO:0000313" key="12">
    <source>
        <dbReference type="RefSeq" id="XP_030062970.1"/>
    </source>
</evidence>
<protein>
    <recommendedName>
        <fullName evidence="7">Nucleolar protein 8</fullName>
    </recommendedName>
</protein>
<feature type="compositionally biased region" description="Acidic residues" evidence="9">
    <location>
        <begin position="879"/>
        <end position="889"/>
    </location>
</feature>
<feature type="compositionally biased region" description="Acidic residues" evidence="9">
    <location>
        <begin position="371"/>
        <end position="384"/>
    </location>
</feature>
<feature type="compositionally biased region" description="Polar residues" evidence="9">
    <location>
        <begin position="417"/>
        <end position="427"/>
    </location>
</feature>
<dbReference type="InterPro" id="IPR012677">
    <property type="entry name" value="Nucleotide-bd_a/b_plait_sf"/>
</dbReference>
<dbReference type="InterPro" id="IPR034138">
    <property type="entry name" value="NOP8_RRM"/>
</dbReference>
<evidence type="ECO:0000256" key="9">
    <source>
        <dbReference type="SAM" id="MobiDB-lite"/>
    </source>
</evidence>
<dbReference type="Pfam" id="PF00076">
    <property type="entry name" value="RRM_1"/>
    <property type="match status" value="1"/>
</dbReference>
<dbReference type="CDD" id="cd12226">
    <property type="entry name" value="RRM_NOL8"/>
    <property type="match status" value="1"/>
</dbReference>
<dbReference type="PANTHER" id="PTHR48029:SF1">
    <property type="entry name" value="NUCLEOLAR PROTEIN 8"/>
    <property type="match status" value="1"/>
</dbReference>
<dbReference type="InterPro" id="IPR000504">
    <property type="entry name" value="RRM_dom"/>
</dbReference>
<feature type="compositionally biased region" description="Basic and acidic residues" evidence="9">
    <location>
        <begin position="780"/>
        <end position="792"/>
    </location>
</feature>
<evidence type="ECO:0000313" key="14">
    <source>
        <dbReference type="RefSeq" id="XP_030062972.1"/>
    </source>
</evidence>